<dbReference type="GO" id="GO:0000398">
    <property type="term" value="P:mRNA splicing, via spliceosome"/>
    <property type="evidence" value="ECO:0007669"/>
    <property type="project" value="TreeGrafter"/>
</dbReference>
<name>A0A1S3GLD7_DIPOR</name>
<evidence type="ECO:0000256" key="9">
    <source>
        <dbReference type="PROSITE-ProRule" id="PRU00221"/>
    </source>
</evidence>
<dbReference type="FunCoup" id="A0A1S3GLD7">
    <property type="interactions" value="2025"/>
</dbReference>
<feature type="repeat" description="WD" evidence="9">
    <location>
        <begin position="140"/>
        <end position="181"/>
    </location>
</feature>
<proteinExistence type="inferred from homology"/>
<dbReference type="GO" id="GO:0005737">
    <property type="term" value="C:cytoplasm"/>
    <property type="evidence" value="ECO:0007669"/>
    <property type="project" value="UniProtKB-SubCell"/>
</dbReference>
<dbReference type="CDD" id="cd00200">
    <property type="entry name" value="WD40"/>
    <property type="match status" value="1"/>
</dbReference>
<evidence type="ECO:0000256" key="1">
    <source>
        <dbReference type="ARBA" id="ARBA00004496"/>
    </source>
</evidence>
<dbReference type="InterPro" id="IPR015943">
    <property type="entry name" value="WD40/YVTN_repeat-like_dom_sf"/>
</dbReference>
<evidence type="ECO:0000256" key="4">
    <source>
        <dbReference type="ARBA" id="ARBA00022737"/>
    </source>
</evidence>
<dbReference type="PANTHER" id="PTHR22842">
    <property type="entry name" value="WD40 REPEAT PROTEIN"/>
    <property type="match status" value="1"/>
</dbReference>
<evidence type="ECO:0000256" key="6">
    <source>
        <dbReference type="ARBA" id="ARBA00040453"/>
    </source>
</evidence>
<dbReference type="SMART" id="SM00320">
    <property type="entry name" value="WD40"/>
    <property type="match status" value="7"/>
</dbReference>
<evidence type="ECO:0000256" key="10">
    <source>
        <dbReference type="SAM" id="MobiDB-lite"/>
    </source>
</evidence>
<evidence type="ECO:0000256" key="8">
    <source>
        <dbReference type="ARBA" id="ARBA00065405"/>
    </source>
</evidence>
<dbReference type="KEGG" id="dord:105999267"/>
<dbReference type="PROSITE" id="PS50082">
    <property type="entry name" value="WD_REPEATS_2"/>
    <property type="match status" value="3"/>
</dbReference>
<dbReference type="InParanoid" id="A0A1S3GLD7"/>
<dbReference type="PANTHER" id="PTHR22842:SF3">
    <property type="entry name" value="WD REPEAT DOMAIN-CONTAINING PROTEIN 83"/>
    <property type="match status" value="1"/>
</dbReference>
<keyword evidence="4" id="KW-0677">Repeat</keyword>
<evidence type="ECO:0000256" key="2">
    <source>
        <dbReference type="ARBA" id="ARBA00022490"/>
    </source>
</evidence>
<dbReference type="GO" id="GO:0071013">
    <property type="term" value="C:catalytic step 2 spliceosome"/>
    <property type="evidence" value="ECO:0007669"/>
    <property type="project" value="TreeGrafter"/>
</dbReference>
<evidence type="ECO:0000313" key="11">
    <source>
        <dbReference type="Proteomes" id="UP000081671"/>
    </source>
</evidence>
<dbReference type="InterPro" id="IPR019775">
    <property type="entry name" value="WD40_repeat_CS"/>
</dbReference>
<dbReference type="SUPFAM" id="SSF50978">
    <property type="entry name" value="WD40 repeat-like"/>
    <property type="match status" value="1"/>
</dbReference>
<dbReference type="InterPro" id="IPR051980">
    <property type="entry name" value="WD_repeat_MORG1"/>
</dbReference>
<sequence>MILEDRKWEPRASLKSDFGIPRIVTEVASPDVGNRKCPGGTVITLHRAWRLSGAGPPPPPGPSDRFPRWRGQRGPGTMAFPQPKPRAPELPRKRLKTLDCGQGAVRAVRFNADGHYCLTCGSDKTLKLWNPLRGTLLRAYSGHGYEVLDAAGSFDNSHLCSGGGDKAVVLWDVASGQVVRKFRGHAGKVNTVQFNEEATVILSGSIDSSIRCWDCRSRRPEPVQKLDEARDGVSSVKVSDHEVLAGSVDGRVRRYDLRMGQLFSDYVGSPITCTCFSRDGQCILVSSLDSTLRLLDKDTGELLGEYTGHKNQEYKLDCCLSERDTHVVSCSEDGKVYFWDLVEGALALTLPVGPGVVQSLAYHPTEPCLLTAMGGSIQCWREEAFEVEDGAG</sequence>
<comment type="subunit">
    <text evidence="8">Interacts with EGLN3/PHD3. Interacts with ERK signaling proteins MAP2K1/MEK1, MAP2K2/MEK2, LAMTOR3, ARAF/Raf-1, MAPK1/ERK2 and MAPK3/ERK1. Identified in the spliceosome C complex. Interacts with PARD6B and CRB3. Interacts strongly with GTP-bound RRAGA but not with inactive GDP-bound. Interacts with p62/SQSTM1.</text>
</comment>
<dbReference type="Proteomes" id="UP000081671">
    <property type="component" value="Unplaced"/>
</dbReference>
<feature type="region of interest" description="Disordered" evidence="10">
    <location>
        <begin position="50"/>
        <end position="89"/>
    </location>
</feature>
<dbReference type="FunFam" id="2.130.10.10:FF:000273">
    <property type="entry name" value="WD repeat domain-containing protein 83"/>
    <property type="match status" value="1"/>
</dbReference>
<gene>
    <name evidence="12" type="primary">Wdr83</name>
</gene>
<dbReference type="PRINTS" id="PR00320">
    <property type="entry name" value="GPROTEINBRPT"/>
</dbReference>
<organism evidence="11 12">
    <name type="scientific">Dipodomys ordii</name>
    <name type="common">Ord's kangaroo rat</name>
    <dbReference type="NCBI Taxonomy" id="10020"/>
    <lineage>
        <taxon>Eukaryota</taxon>
        <taxon>Metazoa</taxon>
        <taxon>Chordata</taxon>
        <taxon>Craniata</taxon>
        <taxon>Vertebrata</taxon>
        <taxon>Euteleostomi</taxon>
        <taxon>Mammalia</taxon>
        <taxon>Eutheria</taxon>
        <taxon>Euarchontoglires</taxon>
        <taxon>Glires</taxon>
        <taxon>Rodentia</taxon>
        <taxon>Castorimorpha</taxon>
        <taxon>Heteromyidae</taxon>
        <taxon>Dipodomyinae</taxon>
        <taxon>Dipodomys</taxon>
    </lineage>
</organism>
<evidence type="ECO:0000256" key="3">
    <source>
        <dbReference type="ARBA" id="ARBA00022574"/>
    </source>
</evidence>
<evidence type="ECO:0000256" key="5">
    <source>
        <dbReference type="ARBA" id="ARBA00038145"/>
    </source>
</evidence>
<dbReference type="Gene3D" id="2.130.10.10">
    <property type="entry name" value="YVTN repeat-like/Quinoprotein amine dehydrogenase"/>
    <property type="match status" value="1"/>
</dbReference>
<feature type="repeat" description="WD" evidence="9">
    <location>
        <begin position="98"/>
        <end position="139"/>
    </location>
</feature>
<accession>A0A1S3GLD7</accession>
<dbReference type="InterPro" id="IPR001680">
    <property type="entry name" value="WD40_rpt"/>
</dbReference>
<dbReference type="STRING" id="10020.ENSDORP00000013913"/>
<dbReference type="RefSeq" id="XP_012889693.1">
    <property type="nucleotide sequence ID" value="XM_013034239.1"/>
</dbReference>
<comment type="similarity">
    <text evidence="5">Belongs to the WD repeat MORG1 family.</text>
</comment>
<feature type="repeat" description="WD" evidence="9">
    <location>
        <begin position="182"/>
        <end position="223"/>
    </location>
</feature>
<dbReference type="InterPro" id="IPR020472">
    <property type="entry name" value="WD40_PAC1"/>
</dbReference>
<evidence type="ECO:0000313" key="12">
    <source>
        <dbReference type="RefSeq" id="XP_012889693.1"/>
    </source>
</evidence>
<protein>
    <recommendedName>
        <fullName evidence="6">WD repeat domain-containing protein 83</fullName>
    </recommendedName>
    <alternativeName>
        <fullName evidence="7">Mitogen-activated protein kinase organizer 1</fullName>
    </alternativeName>
</protein>
<comment type="subcellular location">
    <subcellularLocation>
        <location evidence="1">Cytoplasm</location>
    </subcellularLocation>
</comment>
<dbReference type="GeneID" id="105999267"/>
<evidence type="ECO:0000256" key="7">
    <source>
        <dbReference type="ARBA" id="ARBA00042222"/>
    </source>
</evidence>
<reference evidence="12" key="1">
    <citation type="submission" date="2025-08" db="UniProtKB">
        <authorList>
            <consortium name="RefSeq"/>
        </authorList>
    </citation>
    <scope>IDENTIFICATION</scope>
    <source>
        <tissue evidence="12">Kidney</tissue>
    </source>
</reference>
<dbReference type="InterPro" id="IPR036322">
    <property type="entry name" value="WD40_repeat_dom_sf"/>
</dbReference>
<keyword evidence="2" id="KW-0963">Cytoplasm</keyword>
<keyword evidence="11" id="KW-1185">Reference proteome</keyword>
<dbReference type="PROSITE" id="PS50294">
    <property type="entry name" value="WD_REPEATS_REGION"/>
    <property type="match status" value="2"/>
</dbReference>
<dbReference type="PROSITE" id="PS00678">
    <property type="entry name" value="WD_REPEATS_1"/>
    <property type="match status" value="1"/>
</dbReference>
<dbReference type="OrthoDB" id="71437at2759"/>
<dbReference type="AlphaFoldDB" id="A0A1S3GLD7"/>
<keyword evidence="3 9" id="KW-0853">WD repeat</keyword>
<dbReference type="Pfam" id="PF00400">
    <property type="entry name" value="WD40"/>
    <property type="match status" value="5"/>
</dbReference>
<dbReference type="CTD" id="84292"/>